<keyword evidence="2 4" id="KW-0863">Zinc-finger</keyword>
<keyword evidence="1" id="KW-0479">Metal-binding</keyword>
<keyword evidence="3" id="KW-0862">Zinc</keyword>
<organism evidence="6 7">
    <name type="scientific">Brassica cretica</name>
    <name type="common">Mustard</name>
    <dbReference type="NCBI Taxonomy" id="69181"/>
    <lineage>
        <taxon>Eukaryota</taxon>
        <taxon>Viridiplantae</taxon>
        <taxon>Streptophyta</taxon>
        <taxon>Embryophyta</taxon>
        <taxon>Tracheophyta</taxon>
        <taxon>Spermatophyta</taxon>
        <taxon>Magnoliopsida</taxon>
        <taxon>eudicotyledons</taxon>
        <taxon>Gunneridae</taxon>
        <taxon>Pentapetalae</taxon>
        <taxon>rosids</taxon>
        <taxon>malvids</taxon>
        <taxon>Brassicales</taxon>
        <taxon>Brassicaceae</taxon>
        <taxon>Brassiceae</taxon>
        <taxon>Brassica</taxon>
    </lineage>
</organism>
<keyword evidence="7" id="KW-1185">Reference proteome</keyword>
<evidence type="ECO:0000313" key="7">
    <source>
        <dbReference type="Proteomes" id="UP000266723"/>
    </source>
</evidence>
<sequence length="183" mass="20467">MTGGYEVIQIGENEYEVRNKTGRSFHVNLGSRSCSCFEFQMLAIPCSHAIAAALKAKVSVNDLVIEQYKVEFLKRAYQGTILPETATSGGIPMPAIVSDLHLAPPATRRPPGRPKKLRYFSRGEKRVNEMRSPEGYLQQVQGHWPQQSHLQEPNISNKEVEAPTKGTFGDGRNRIGWFGGLRR</sequence>
<evidence type="ECO:0000256" key="2">
    <source>
        <dbReference type="ARBA" id="ARBA00022771"/>
    </source>
</evidence>
<evidence type="ECO:0000256" key="1">
    <source>
        <dbReference type="ARBA" id="ARBA00022723"/>
    </source>
</evidence>
<gene>
    <name evidence="6" type="ORF">DY000_02030053</name>
</gene>
<dbReference type="EMBL" id="QGKV02000649">
    <property type="protein sequence ID" value="KAF3578279.1"/>
    <property type="molecule type" value="Genomic_DNA"/>
</dbReference>
<dbReference type="SMART" id="SM00575">
    <property type="entry name" value="ZnF_PMZ"/>
    <property type="match status" value="1"/>
</dbReference>
<dbReference type="InterPro" id="IPR007527">
    <property type="entry name" value="Znf_SWIM"/>
</dbReference>
<evidence type="ECO:0000259" key="5">
    <source>
        <dbReference type="PROSITE" id="PS50966"/>
    </source>
</evidence>
<accession>A0ABQ7DMK4</accession>
<dbReference type="InterPro" id="IPR006564">
    <property type="entry name" value="Znf_PMZ"/>
</dbReference>
<feature type="domain" description="SWIM-type" evidence="5">
    <location>
        <begin position="25"/>
        <end position="57"/>
    </location>
</feature>
<evidence type="ECO:0000256" key="3">
    <source>
        <dbReference type="ARBA" id="ARBA00022833"/>
    </source>
</evidence>
<reference evidence="6 7" key="1">
    <citation type="journal article" date="2020" name="BMC Genomics">
        <title>Intraspecific diversification of the crop wild relative Brassica cretica Lam. using demographic model selection.</title>
        <authorList>
            <person name="Kioukis A."/>
            <person name="Michalopoulou V.A."/>
            <person name="Briers L."/>
            <person name="Pirintsos S."/>
            <person name="Studholme D.J."/>
            <person name="Pavlidis P."/>
            <person name="Sarris P.F."/>
        </authorList>
    </citation>
    <scope>NUCLEOTIDE SEQUENCE [LARGE SCALE GENOMIC DNA]</scope>
    <source>
        <strain evidence="7">cv. PFS-1207/04</strain>
    </source>
</reference>
<dbReference type="Proteomes" id="UP000266723">
    <property type="component" value="Unassembled WGS sequence"/>
</dbReference>
<evidence type="ECO:0000256" key="4">
    <source>
        <dbReference type="PROSITE-ProRule" id="PRU00325"/>
    </source>
</evidence>
<dbReference type="Pfam" id="PF04434">
    <property type="entry name" value="SWIM"/>
    <property type="match status" value="1"/>
</dbReference>
<protein>
    <recommendedName>
        <fullName evidence="5">SWIM-type domain-containing protein</fullName>
    </recommendedName>
</protein>
<name>A0ABQ7DMK4_BRACR</name>
<comment type="caution">
    <text evidence="6">The sequence shown here is derived from an EMBL/GenBank/DDBJ whole genome shotgun (WGS) entry which is preliminary data.</text>
</comment>
<evidence type="ECO:0000313" key="6">
    <source>
        <dbReference type="EMBL" id="KAF3578279.1"/>
    </source>
</evidence>
<proteinExistence type="predicted"/>
<dbReference type="PROSITE" id="PS50966">
    <property type="entry name" value="ZF_SWIM"/>
    <property type="match status" value="1"/>
</dbReference>